<evidence type="ECO:0000313" key="5">
    <source>
        <dbReference type="Proteomes" id="UP000054350"/>
    </source>
</evidence>
<reference evidence="4 5" key="1">
    <citation type="submission" date="2009-11" db="EMBL/GenBank/DDBJ databases">
        <title>Annotation of Allomyces macrogynus ATCC 38327.</title>
        <authorList>
            <consortium name="The Broad Institute Genome Sequencing Platform"/>
            <person name="Russ C."/>
            <person name="Cuomo C."/>
            <person name="Burger G."/>
            <person name="Gray M.W."/>
            <person name="Holland P.W.H."/>
            <person name="King N."/>
            <person name="Lang F.B.F."/>
            <person name="Roger A.J."/>
            <person name="Ruiz-Trillo I."/>
            <person name="Young S.K."/>
            <person name="Zeng Q."/>
            <person name="Gargeya S."/>
            <person name="Fitzgerald M."/>
            <person name="Haas B."/>
            <person name="Abouelleil A."/>
            <person name="Alvarado L."/>
            <person name="Arachchi H.M."/>
            <person name="Berlin A."/>
            <person name="Chapman S.B."/>
            <person name="Gearin G."/>
            <person name="Goldberg J."/>
            <person name="Griggs A."/>
            <person name="Gujja S."/>
            <person name="Hansen M."/>
            <person name="Heiman D."/>
            <person name="Howarth C."/>
            <person name="Larimer J."/>
            <person name="Lui A."/>
            <person name="MacDonald P.J.P."/>
            <person name="McCowen C."/>
            <person name="Montmayeur A."/>
            <person name="Murphy C."/>
            <person name="Neiman D."/>
            <person name="Pearson M."/>
            <person name="Priest M."/>
            <person name="Roberts A."/>
            <person name="Saif S."/>
            <person name="Shea T."/>
            <person name="Sisk P."/>
            <person name="Stolte C."/>
            <person name="Sykes S."/>
            <person name="Wortman J."/>
            <person name="Nusbaum C."/>
            <person name="Birren B."/>
        </authorList>
    </citation>
    <scope>NUCLEOTIDE SEQUENCE [LARGE SCALE GENOMIC DNA]</scope>
    <source>
        <strain evidence="4 5">ATCC 38327</strain>
    </source>
</reference>
<gene>
    <name evidence="4" type="ORF">AMAG_18174</name>
</gene>
<protein>
    <recommendedName>
        <fullName evidence="6">DNA2/NAM7 helicase-like C-terminal domain-containing protein</fullName>
    </recommendedName>
</protein>
<feature type="compositionally biased region" description="Low complexity" evidence="1">
    <location>
        <begin position="564"/>
        <end position="573"/>
    </location>
</feature>
<dbReference type="InterPro" id="IPR041679">
    <property type="entry name" value="DNA2/NAM7-like_C"/>
</dbReference>
<dbReference type="Pfam" id="PF13086">
    <property type="entry name" value="AAA_11"/>
    <property type="match status" value="1"/>
</dbReference>
<evidence type="ECO:0000259" key="2">
    <source>
        <dbReference type="Pfam" id="PF13086"/>
    </source>
</evidence>
<dbReference type="STRING" id="578462.A0A0L0SAI8"/>
<dbReference type="SUPFAM" id="SSF52540">
    <property type="entry name" value="P-loop containing nucleoside triphosphate hydrolases"/>
    <property type="match status" value="1"/>
</dbReference>
<feature type="region of interest" description="Disordered" evidence="1">
    <location>
        <begin position="377"/>
        <end position="488"/>
    </location>
</feature>
<reference evidence="5" key="2">
    <citation type="submission" date="2009-11" db="EMBL/GenBank/DDBJ databases">
        <title>The Genome Sequence of Allomyces macrogynus strain ATCC 38327.</title>
        <authorList>
            <consortium name="The Broad Institute Genome Sequencing Platform"/>
            <person name="Russ C."/>
            <person name="Cuomo C."/>
            <person name="Shea T."/>
            <person name="Young S.K."/>
            <person name="Zeng Q."/>
            <person name="Koehrsen M."/>
            <person name="Haas B."/>
            <person name="Borodovsky M."/>
            <person name="Guigo R."/>
            <person name="Alvarado L."/>
            <person name="Berlin A."/>
            <person name="Borenstein D."/>
            <person name="Chen Z."/>
            <person name="Engels R."/>
            <person name="Freedman E."/>
            <person name="Gellesch M."/>
            <person name="Goldberg J."/>
            <person name="Griggs A."/>
            <person name="Gujja S."/>
            <person name="Heiman D."/>
            <person name="Hepburn T."/>
            <person name="Howarth C."/>
            <person name="Jen D."/>
            <person name="Larson L."/>
            <person name="Lewis B."/>
            <person name="Mehta T."/>
            <person name="Park D."/>
            <person name="Pearson M."/>
            <person name="Roberts A."/>
            <person name="Saif S."/>
            <person name="Shenoy N."/>
            <person name="Sisk P."/>
            <person name="Stolte C."/>
            <person name="Sykes S."/>
            <person name="Walk T."/>
            <person name="White J."/>
            <person name="Yandava C."/>
            <person name="Burger G."/>
            <person name="Gray M.W."/>
            <person name="Holland P.W.H."/>
            <person name="King N."/>
            <person name="Lang F.B.F."/>
            <person name="Roger A.J."/>
            <person name="Ruiz-Trillo I."/>
            <person name="Lander E."/>
            <person name="Nusbaum C."/>
        </authorList>
    </citation>
    <scope>NUCLEOTIDE SEQUENCE [LARGE SCALE GENOMIC DNA]</scope>
    <source>
        <strain evidence="5">ATCC 38327</strain>
    </source>
</reference>
<accession>A0A0L0SAI8</accession>
<dbReference type="InterPro" id="IPR047187">
    <property type="entry name" value="SF1_C_Upf1"/>
</dbReference>
<feature type="compositionally biased region" description="Acidic residues" evidence="1">
    <location>
        <begin position="377"/>
        <end position="387"/>
    </location>
</feature>
<dbReference type="InterPro" id="IPR045055">
    <property type="entry name" value="DNA2/NAM7-like"/>
</dbReference>
<dbReference type="Gene3D" id="3.40.50.300">
    <property type="entry name" value="P-loop containing nucleotide triphosphate hydrolases"/>
    <property type="match status" value="2"/>
</dbReference>
<evidence type="ECO:0000259" key="3">
    <source>
        <dbReference type="Pfam" id="PF13087"/>
    </source>
</evidence>
<dbReference type="EMBL" id="GG745334">
    <property type="protein sequence ID" value="KNE59424.1"/>
    <property type="molecule type" value="Genomic_DNA"/>
</dbReference>
<feature type="region of interest" description="Disordered" evidence="1">
    <location>
        <begin position="528"/>
        <end position="573"/>
    </location>
</feature>
<dbReference type="Pfam" id="PF13087">
    <property type="entry name" value="AAA_12"/>
    <property type="match status" value="1"/>
</dbReference>
<feature type="compositionally biased region" description="Basic and acidic residues" evidence="1">
    <location>
        <begin position="459"/>
        <end position="468"/>
    </location>
</feature>
<proteinExistence type="predicted"/>
<feature type="compositionally biased region" description="Basic and acidic residues" evidence="1">
    <location>
        <begin position="547"/>
        <end position="563"/>
    </location>
</feature>
<feature type="domain" description="DNA2/NAM7 helicase-like C-terminal" evidence="3">
    <location>
        <begin position="122"/>
        <end position="334"/>
    </location>
</feature>
<dbReference type="PANTHER" id="PTHR10887:SF518">
    <property type="entry name" value="RNA HELICASE NONSENSE MRNA REDUCING FACTOR"/>
    <property type="match status" value="1"/>
</dbReference>
<organism evidence="4 5">
    <name type="scientific">Allomyces macrogynus (strain ATCC 38327)</name>
    <name type="common">Allomyces javanicus var. macrogynus</name>
    <dbReference type="NCBI Taxonomy" id="578462"/>
    <lineage>
        <taxon>Eukaryota</taxon>
        <taxon>Fungi</taxon>
        <taxon>Fungi incertae sedis</taxon>
        <taxon>Blastocladiomycota</taxon>
        <taxon>Blastocladiomycetes</taxon>
        <taxon>Blastocladiales</taxon>
        <taxon>Blastocladiaceae</taxon>
        <taxon>Allomyces</taxon>
    </lineage>
</organism>
<name>A0A0L0SAI8_ALLM3</name>
<dbReference type="OrthoDB" id="6513042at2759"/>
<feature type="compositionally biased region" description="Low complexity" evidence="1">
    <location>
        <begin position="408"/>
        <end position="419"/>
    </location>
</feature>
<evidence type="ECO:0000313" key="4">
    <source>
        <dbReference type="EMBL" id="KNE59424.1"/>
    </source>
</evidence>
<dbReference type="CDD" id="cd18808">
    <property type="entry name" value="SF1_C_Upf1"/>
    <property type="match status" value="1"/>
</dbReference>
<dbReference type="VEuPathDB" id="FungiDB:AMAG_18174"/>
<dbReference type="PANTHER" id="PTHR10887">
    <property type="entry name" value="DNA2/NAM7 HELICASE FAMILY"/>
    <property type="match status" value="1"/>
</dbReference>
<evidence type="ECO:0000256" key="1">
    <source>
        <dbReference type="SAM" id="MobiDB-lite"/>
    </source>
</evidence>
<keyword evidence="5" id="KW-1185">Reference proteome</keyword>
<dbReference type="eggNOG" id="KOG1801">
    <property type="taxonomic scope" value="Eukaryota"/>
</dbReference>
<sequence length="659" mass="71852">MSKLVLPHAAANKHQEGLRDLGEQLARATSDRDRELIRTAMERLDGNHLARARVVGATCLATLLECMDQERFGMVILDECSQMTEPLSLLPLRLGAKHVVCVGDPKQLPPTLESDCPHGDHLEKTIFERLARAGCPVQVLREQYRCHEDISAIANSLFYDGRLINGTHVPNGIHNLPTVVFVDVSGTEQRCSRTNSFYNVAEARELVHFYHILAHGPGRSALPGLPRLHVPASDVGIITLYRGQVEALRGMLKEPGGSSLGLAPVRHSSTGGGGDSDIPDLVAVNTVDAFQGSEKRVILVSCVRSANVGFSDDARRINVMLTRARHHLVMFGHRALLSRSPLWAQVLQRCHCVSAREFRGMIPRMVAAHDWHEMAVEEDGTENDDDFVTSPRRRRSVPVPASAPAPAPARLLRPADPAAQGPFPGPKKRRAENPDNDESPSLARKRPRESFFMDPTESDSDHDRDEPLAARLPQLSITNPPRRTVLRPTAVEADLFPVDAVMDESPEGPEMPSATFHDDGFDDEMLLAIPTPHEPAPPAADADEWDADQRGAAEWDTLERDADPAPTAAAGAPTNWEAELDSWMQEDVAGPSPTAPMAGNADGDMAWDAEADAWMRDAGNPDDTVAATVQPAVTSNAGNPGDDTDWGDLERMYAEMGDD</sequence>
<dbReference type="AlphaFoldDB" id="A0A0L0SAI8"/>
<evidence type="ECO:0008006" key="6">
    <source>
        <dbReference type="Google" id="ProtNLM"/>
    </source>
</evidence>
<dbReference type="Proteomes" id="UP000054350">
    <property type="component" value="Unassembled WGS sequence"/>
</dbReference>
<dbReference type="InterPro" id="IPR027417">
    <property type="entry name" value="P-loop_NTPase"/>
</dbReference>
<dbReference type="GO" id="GO:0004386">
    <property type="term" value="F:helicase activity"/>
    <property type="evidence" value="ECO:0007669"/>
    <property type="project" value="InterPro"/>
</dbReference>
<dbReference type="InterPro" id="IPR041677">
    <property type="entry name" value="DNA2/NAM7_AAA_11"/>
</dbReference>
<feature type="domain" description="DNA2/NAM7 helicase helicase" evidence="2">
    <location>
        <begin position="23"/>
        <end position="114"/>
    </location>
</feature>